<feature type="transmembrane region" description="Helical" evidence="1">
    <location>
        <begin position="100"/>
        <end position="117"/>
    </location>
</feature>
<dbReference type="OrthoDB" id="438746at2759"/>
<sequence length="155" mass="16375">MQLKSRLSVSIAIVICLRRLFGLRRAASQVAAMARSTALLKAAVVACALLALNQAFVAPGSSPKLRGQEAAVAGAVLAGLPATPALATDQASDAISQQEAILIFLPILFVWVLFLDWEGKQPSADDVTGYGYMGKTIDGTTPDQPTYFRRSPENG</sequence>
<dbReference type="AlphaFoldDB" id="A0A812KES0"/>
<dbReference type="EMBL" id="CAJNDS010000657">
    <property type="protein sequence ID" value="CAE7225906.1"/>
    <property type="molecule type" value="Genomic_DNA"/>
</dbReference>
<evidence type="ECO:0000313" key="2">
    <source>
        <dbReference type="EMBL" id="CAE7225906.1"/>
    </source>
</evidence>
<keyword evidence="3" id="KW-1185">Reference proteome</keyword>
<keyword evidence="1" id="KW-1133">Transmembrane helix</keyword>
<comment type="caution">
    <text evidence="2">The sequence shown here is derived from an EMBL/GenBank/DDBJ whole genome shotgun (WGS) entry which is preliminary data.</text>
</comment>
<proteinExistence type="predicted"/>
<feature type="transmembrane region" description="Helical" evidence="1">
    <location>
        <begin position="38"/>
        <end position="58"/>
    </location>
</feature>
<protein>
    <submittedName>
        <fullName evidence="2">PSBO protein</fullName>
    </submittedName>
</protein>
<keyword evidence="1" id="KW-0812">Transmembrane</keyword>
<gene>
    <name evidence="2" type="primary">PSBO</name>
    <name evidence="2" type="ORF">SNAT2548_LOCUS8754</name>
</gene>
<feature type="transmembrane region" description="Helical" evidence="1">
    <location>
        <begin position="70"/>
        <end position="88"/>
    </location>
</feature>
<organism evidence="2 3">
    <name type="scientific">Symbiodinium natans</name>
    <dbReference type="NCBI Taxonomy" id="878477"/>
    <lineage>
        <taxon>Eukaryota</taxon>
        <taxon>Sar</taxon>
        <taxon>Alveolata</taxon>
        <taxon>Dinophyceae</taxon>
        <taxon>Suessiales</taxon>
        <taxon>Symbiodiniaceae</taxon>
        <taxon>Symbiodinium</taxon>
    </lineage>
</organism>
<accession>A0A812KES0</accession>
<evidence type="ECO:0000313" key="3">
    <source>
        <dbReference type="Proteomes" id="UP000604046"/>
    </source>
</evidence>
<name>A0A812KES0_9DINO</name>
<keyword evidence="1" id="KW-0472">Membrane</keyword>
<reference evidence="2" key="1">
    <citation type="submission" date="2021-02" db="EMBL/GenBank/DDBJ databases">
        <authorList>
            <person name="Dougan E. K."/>
            <person name="Rhodes N."/>
            <person name="Thang M."/>
            <person name="Chan C."/>
        </authorList>
    </citation>
    <scope>NUCLEOTIDE SEQUENCE</scope>
</reference>
<dbReference type="Proteomes" id="UP000604046">
    <property type="component" value="Unassembled WGS sequence"/>
</dbReference>
<evidence type="ECO:0000256" key="1">
    <source>
        <dbReference type="SAM" id="Phobius"/>
    </source>
</evidence>